<dbReference type="InterPro" id="IPR006935">
    <property type="entry name" value="Helicase/UvrB_N"/>
</dbReference>
<feature type="domain" description="Helicase ATP-binding" evidence="1">
    <location>
        <begin position="157"/>
        <end position="328"/>
    </location>
</feature>
<evidence type="ECO:0000259" key="2">
    <source>
        <dbReference type="PROSITE" id="PS51194"/>
    </source>
</evidence>
<evidence type="ECO:0000313" key="3">
    <source>
        <dbReference type="EMBL" id="UOQ64865.1"/>
    </source>
</evidence>
<dbReference type="PROSITE" id="PS51192">
    <property type="entry name" value="HELICASE_ATP_BIND_1"/>
    <property type="match status" value="1"/>
</dbReference>
<organism evidence="3 4">
    <name type="scientific">Hymenobacter volaticus</name>
    <dbReference type="NCBI Taxonomy" id="2932254"/>
    <lineage>
        <taxon>Bacteria</taxon>
        <taxon>Pseudomonadati</taxon>
        <taxon>Bacteroidota</taxon>
        <taxon>Cytophagia</taxon>
        <taxon>Cytophagales</taxon>
        <taxon>Hymenobacteraceae</taxon>
        <taxon>Hymenobacter</taxon>
    </lineage>
</organism>
<dbReference type="GO" id="GO:0004386">
    <property type="term" value="F:helicase activity"/>
    <property type="evidence" value="ECO:0007669"/>
    <property type="project" value="UniProtKB-KW"/>
</dbReference>
<feature type="domain" description="Helicase C-terminal" evidence="2">
    <location>
        <begin position="368"/>
        <end position="517"/>
    </location>
</feature>
<dbReference type="PANTHER" id="PTHR47396">
    <property type="entry name" value="TYPE I RESTRICTION ENZYME ECOKI R PROTEIN"/>
    <property type="match status" value="1"/>
</dbReference>
<keyword evidence="3" id="KW-0067">ATP-binding</keyword>
<evidence type="ECO:0000313" key="4">
    <source>
        <dbReference type="Proteomes" id="UP000830401"/>
    </source>
</evidence>
<accession>A0ABY4G258</accession>
<sequence>MPDPTVPIYILPAVFKIDTKIQQNPIKQIAFLPVKIFEVGTEFTAKGITGVRISLPDGSEAVIVAHADKLTQLRVLENEKILTRSNSGQLFWFKHPVMDSVSLASQTDERIEYTRQVTLTWKNNFNFLPEIRDEAEDRIVQFGLRNPQVGAIHAISAHWTVSESPATIVMPTGTGKTETMLGVTVYHQCDKILVVVPTDALRNQIANKFLSIGVLKEFGIIGQNADFPVVCLLRHKPRTSEEADDIFNSCNIVVTTMSIVGGCTPEVQVRIAELVSHLFIDEAHHIPAKTWFTFRGRFLKKKIVQFTATPFRNDGQHIDGKTIFNYPLAKAQKEQYFKRINLESIFEVNPIEADKLIAEKAIRILRRDLESGLDHIMMARVSSIKRTEEILPYYSPNEDLKPVVIHSQLGDLEKARILAQILSRESKIVICVDMLGEGFDLPQLKIAALHDMHKSLGITLQFTGRFTRTIPNIGEATMVANTASNDVDKKIKALYSEDADWNIILRNSSTLEIEDKINLEEFVSSFDDKMISEIPLQNLLPKMSTVIFRCKEPEERDSEDEDAKEDGYWKPEDFERVFSKLKDTEYIHTYSSENKTLIIVTKQRSYIEWGNIKGISDTIWNVYIAHKEQESSLLYIYSSSDEHQLKLAEAISPGVVQLSGEMMFRSFSDINRAVLFNIGLKNAISGPIQYKMFSGTDLKEALSPANKANYFKSNVFGIGYENGEKVSVGCSYKGKVWSYSKAANLVKWREWCYNVGRKVSNDTLDSDRIIDGLLKATIATSRPIAMPITIEWPVSVMNAPQRSVHLLFGDIEVPIYLTSIDLADPSIDGPLKFIVSYIGDSSEYELVIEEPNEDNKRGFLYRKLSGPDIHISKGTKNQVIEDWFLKEGPAIRFLNTSYLENNIFVDASDHSYPPFDVDQIAPWTWPGILLKRESQYKKRDGVVEHRRNSIQFHTIEQLKQSGYDIIFDDDDQGEAADIITFRKSRNKVLVEFFHCKYSLEETPGNRIDDLYVVCGQAQKSIHWRYKTIDLIDHMLRRDSERIARGFPTRFETGTKQMLADFKRSLEILPAMYKIFIVQPGLRKATIPDSSLHVLGSTQGYLKETYNLDLGVISS</sequence>
<protein>
    <submittedName>
        <fullName evidence="3">DEAD/DEAH box helicase family protein</fullName>
    </submittedName>
</protein>
<dbReference type="InterPro" id="IPR050742">
    <property type="entry name" value="Helicase_Restrict-Modif_Enz"/>
</dbReference>
<reference evidence="3" key="1">
    <citation type="submission" date="2022-04" db="EMBL/GenBank/DDBJ databases">
        <title>Hymenobacter sp. isolated from the air.</title>
        <authorList>
            <person name="Won M."/>
            <person name="Lee C.-M."/>
            <person name="Woen H.-Y."/>
            <person name="Kwon S.-W."/>
        </authorList>
    </citation>
    <scope>NUCLEOTIDE SEQUENCE</scope>
    <source>
        <strain evidence="3">5420S-77</strain>
    </source>
</reference>
<keyword evidence="4" id="KW-1185">Reference proteome</keyword>
<dbReference type="SUPFAM" id="SSF52540">
    <property type="entry name" value="P-loop containing nucleoside triphosphate hydrolases"/>
    <property type="match status" value="1"/>
</dbReference>
<dbReference type="InterPro" id="IPR014001">
    <property type="entry name" value="Helicase_ATP-bd"/>
</dbReference>
<dbReference type="Pfam" id="PF00271">
    <property type="entry name" value="Helicase_C"/>
    <property type="match status" value="1"/>
</dbReference>
<dbReference type="RefSeq" id="WP_245118875.1">
    <property type="nucleotide sequence ID" value="NZ_CP095061.1"/>
</dbReference>
<name>A0ABY4G258_9BACT</name>
<gene>
    <name evidence="3" type="ORF">MUN86_14980</name>
</gene>
<dbReference type="EMBL" id="CP095061">
    <property type="protein sequence ID" value="UOQ64865.1"/>
    <property type="molecule type" value="Genomic_DNA"/>
</dbReference>
<dbReference type="Pfam" id="PF04851">
    <property type="entry name" value="ResIII"/>
    <property type="match status" value="1"/>
</dbReference>
<dbReference type="InterPro" id="IPR027417">
    <property type="entry name" value="P-loop_NTPase"/>
</dbReference>
<evidence type="ECO:0000259" key="1">
    <source>
        <dbReference type="PROSITE" id="PS51192"/>
    </source>
</evidence>
<keyword evidence="3" id="KW-0547">Nucleotide-binding</keyword>
<keyword evidence="3" id="KW-0378">Hydrolase</keyword>
<dbReference type="Proteomes" id="UP000830401">
    <property type="component" value="Chromosome"/>
</dbReference>
<dbReference type="CDD" id="cd17926">
    <property type="entry name" value="DEXHc_RE"/>
    <property type="match status" value="1"/>
</dbReference>
<dbReference type="CDD" id="cd18785">
    <property type="entry name" value="SF2_C"/>
    <property type="match status" value="1"/>
</dbReference>
<dbReference type="SMART" id="SM00490">
    <property type="entry name" value="HELICc"/>
    <property type="match status" value="1"/>
</dbReference>
<dbReference type="SMART" id="SM00487">
    <property type="entry name" value="DEXDc"/>
    <property type="match status" value="1"/>
</dbReference>
<dbReference type="Gene3D" id="3.40.50.300">
    <property type="entry name" value="P-loop containing nucleotide triphosphate hydrolases"/>
    <property type="match status" value="2"/>
</dbReference>
<dbReference type="PANTHER" id="PTHR47396:SF1">
    <property type="entry name" value="ATP-DEPENDENT HELICASE IRC3-RELATED"/>
    <property type="match status" value="1"/>
</dbReference>
<keyword evidence="3" id="KW-0347">Helicase</keyword>
<dbReference type="PROSITE" id="PS51194">
    <property type="entry name" value="HELICASE_CTER"/>
    <property type="match status" value="1"/>
</dbReference>
<dbReference type="InterPro" id="IPR001650">
    <property type="entry name" value="Helicase_C-like"/>
</dbReference>
<proteinExistence type="predicted"/>